<protein>
    <submittedName>
        <fullName evidence="2">Uncharacterized protein</fullName>
    </submittedName>
</protein>
<sequence>MLTLILMLNYLLQQKMVYFGVMSLIFSLKIFLQYLFSVFICLKLYHLVTRLYTLLQNLLYISVLTHITYININVIIPPTRVIPVILLQKNEWKCSKLD</sequence>
<dbReference type="AlphaFoldDB" id="A0A2P4QW40"/>
<gene>
    <name evidence="2" type="ORF">GLOIN_2v1505179</name>
</gene>
<keyword evidence="3" id="KW-1185">Reference proteome</keyword>
<comment type="caution">
    <text evidence="2">The sequence shown here is derived from an EMBL/GenBank/DDBJ whole genome shotgun (WGS) entry which is preliminary data.</text>
</comment>
<evidence type="ECO:0000313" key="2">
    <source>
        <dbReference type="EMBL" id="POG81778.1"/>
    </source>
</evidence>
<accession>A0A2P4QW40</accession>
<dbReference type="EMBL" id="AUPC02000009">
    <property type="protein sequence ID" value="POG81778.1"/>
    <property type="molecule type" value="Genomic_DNA"/>
</dbReference>
<dbReference type="Proteomes" id="UP000018888">
    <property type="component" value="Unassembled WGS sequence"/>
</dbReference>
<keyword evidence="1" id="KW-1133">Transmembrane helix</keyword>
<evidence type="ECO:0000313" key="3">
    <source>
        <dbReference type="Proteomes" id="UP000018888"/>
    </source>
</evidence>
<keyword evidence="1" id="KW-0812">Transmembrane</keyword>
<feature type="transmembrane region" description="Helical" evidence="1">
    <location>
        <begin position="57"/>
        <end position="76"/>
    </location>
</feature>
<reference evidence="2 3" key="2">
    <citation type="journal article" date="2018" name="New Phytol.">
        <title>High intraspecific genome diversity in the model arbuscular mycorrhizal symbiont Rhizophagus irregularis.</title>
        <authorList>
            <person name="Chen E.C.H."/>
            <person name="Morin E."/>
            <person name="Beaudet D."/>
            <person name="Noel J."/>
            <person name="Yildirir G."/>
            <person name="Ndikumana S."/>
            <person name="Charron P."/>
            <person name="St-Onge C."/>
            <person name="Giorgi J."/>
            <person name="Kruger M."/>
            <person name="Marton T."/>
            <person name="Ropars J."/>
            <person name="Grigoriev I.V."/>
            <person name="Hainaut M."/>
            <person name="Henrissat B."/>
            <person name="Roux C."/>
            <person name="Martin F."/>
            <person name="Corradi N."/>
        </authorList>
    </citation>
    <scope>NUCLEOTIDE SEQUENCE [LARGE SCALE GENOMIC DNA]</scope>
    <source>
        <strain evidence="2 3">DAOM 197198</strain>
    </source>
</reference>
<reference evidence="2 3" key="1">
    <citation type="journal article" date="2013" name="Proc. Natl. Acad. Sci. U.S.A.">
        <title>Genome of an arbuscular mycorrhizal fungus provides insight into the oldest plant symbiosis.</title>
        <authorList>
            <person name="Tisserant E."/>
            <person name="Malbreil M."/>
            <person name="Kuo A."/>
            <person name="Kohler A."/>
            <person name="Symeonidi A."/>
            <person name="Balestrini R."/>
            <person name="Charron P."/>
            <person name="Duensing N."/>
            <person name="Frei Dit Frey N."/>
            <person name="Gianinazzi-Pearson V."/>
            <person name="Gilbert L.B."/>
            <person name="Handa Y."/>
            <person name="Herr J.R."/>
            <person name="Hijri M."/>
            <person name="Koul R."/>
            <person name="Kawaguchi M."/>
            <person name="Krajinski F."/>
            <person name="Lammers P.J."/>
            <person name="Masclaux F.G."/>
            <person name="Murat C."/>
            <person name="Morin E."/>
            <person name="Ndikumana S."/>
            <person name="Pagni M."/>
            <person name="Petitpierre D."/>
            <person name="Requena N."/>
            <person name="Rosikiewicz P."/>
            <person name="Riley R."/>
            <person name="Saito K."/>
            <person name="San Clemente H."/>
            <person name="Shapiro H."/>
            <person name="van Tuinen D."/>
            <person name="Becard G."/>
            <person name="Bonfante P."/>
            <person name="Paszkowski U."/>
            <person name="Shachar-Hill Y.Y."/>
            <person name="Tuskan G.A."/>
            <person name="Young P.W."/>
            <person name="Sanders I.R."/>
            <person name="Henrissat B."/>
            <person name="Rensing S.A."/>
            <person name="Grigoriev I.V."/>
            <person name="Corradi N."/>
            <person name="Roux C."/>
            <person name="Martin F."/>
        </authorList>
    </citation>
    <scope>NUCLEOTIDE SEQUENCE [LARGE SCALE GENOMIC DNA]</scope>
    <source>
        <strain evidence="2 3">DAOM 197198</strain>
    </source>
</reference>
<organism evidence="2 3">
    <name type="scientific">Rhizophagus irregularis (strain DAOM 181602 / DAOM 197198 / MUCL 43194)</name>
    <name type="common">Arbuscular mycorrhizal fungus</name>
    <name type="synonym">Glomus intraradices</name>
    <dbReference type="NCBI Taxonomy" id="747089"/>
    <lineage>
        <taxon>Eukaryota</taxon>
        <taxon>Fungi</taxon>
        <taxon>Fungi incertae sedis</taxon>
        <taxon>Mucoromycota</taxon>
        <taxon>Glomeromycotina</taxon>
        <taxon>Glomeromycetes</taxon>
        <taxon>Glomerales</taxon>
        <taxon>Glomeraceae</taxon>
        <taxon>Rhizophagus</taxon>
    </lineage>
</organism>
<name>A0A2P4QW40_RHIID</name>
<feature type="transmembrane region" description="Helical" evidence="1">
    <location>
        <begin position="16"/>
        <end position="45"/>
    </location>
</feature>
<keyword evidence="1" id="KW-0472">Membrane</keyword>
<proteinExistence type="predicted"/>
<evidence type="ECO:0000256" key="1">
    <source>
        <dbReference type="SAM" id="Phobius"/>
    </source>
</evidence>